<evidence type="ECO:0000256" key="3">
    <source>
        <dbReference type="ARBA" id="ARBA00022801"/>
    </source>
</evidence>
<dbReference type="PROSITE" id="PS51892">
    <property type="entry name" value="SUBTILASE"/>
    <property type="match status" value="1"/>
</dbReference>
<evidence type="ECO:0000313" key="8">
    <source>
        <dbReference type="EMBL" id="QNG53626.1"/>
    </source>
</evidence>
<evidence type="ECO:0000256" key="6">
    <source>
        <dbReference type="SAM" id="MobiDB-lite"/>
    </source>
</evidence>
<evidence type="ECO:0000256" key="4">
    <source>
        <dbReference type="ARBA" id="ARBA00022825"/>
    </source>
</evidence>
<organism evidence="8 9">
    <name type="scientific">Pseudonocardia petroleophila</name>
    <dbReference type="NCBI Taxonomy" id="37331"/>
    <lineage>
        <taxon>Bacteria</taxon>
        <taxon>Bacillati</taxon>
        <taxon>Actinomycetota</taxon>
        <taxon>Actinomycetes</taxon>
        <taxon>Pseudonocardiales</taxon>
        <taxon>Pseudonocardiaceae</taxon>
        <taxon>Pseudonocardia</taxon>
    </lineage>
</organism>
<keyword evidence="2" id="KW-0645">Protease</keyword>
<keyword evidence="3" id="KW-0378">Hydrolase</keyword>
<dbReference type="Proteomes" id="UP000515728">
    <property type="component" value="Chromosome"/>
</dbReference>
<accession>A0A7G7MLG5</accession>
<dbReference type="PANTHER" id="PTHR43806">
    <property type="entry name" value="PEPTIDASE S8"/>
    <property type="match status" value="1"/>
</dbReference>
<dbReference type="Gene3D" id="3.40.50.200">
    <property type="entry name" value="Peptidase S8/S53 domain"/>
    <property type="match status" value="1"/>
</dbReference>
<reference evidence="8 9" key="1">
    <citation type="submission" date="2020-08" db="EMBL/GenBank/DDBJ databases">
        <authorList>
            <person name="Mo P."/>
        </authorList>
    </citation>
    <scope>NUCLEOTIDE SEQUENCE [LARGE SCALE GENOMIC DNA]</scope>
    <source>
        <strain evidence="8 9">CGMCC 4.1532</strain>
    </source>
</reference>
<dbReference type="InterPro" id="IPR036852">
    <property type="entry name" value="Peptidase_S8/S53_dom_sf"/>
</dbReference>
<dbReference type="PROSITE" id="PS00138">
    <property type="entry name" value="SUBTILASE_SER"/>
    <property type="match status" value="1"/>
</dbReference>
<dbReference type="SUPFAM" id="SSF52743">
    <property type="entry name" value="Subtilisin-like"/>
    <property type="match status" value="1"/>
</dbReference>
<evidence type="ECO:0000259" key="7">
    <source>
        <dbReference type="Pfam" id="PF00082"/>
    </source>
</evidence>
<comment type="similarity">
    <text evidence="1 5">Belongs to the peptidase S8 family.</text>
</comment>
<dbReference type="EMBL" id="CP060131">
    <property type="protein sequence ID" value="QNG53626.1"/>
    <property type="molecule type" value="Genomic_DNA"/>
</dbReference>
<dbReference type="GO" id="GO:0004252">
    <property type="term" value="F:serine-type endopeptidase activity"/>
    <property type="evidence" value="ECO:0007669"/>
    <property type="project" value="InterPro"/>
</dbReference>
<keyword evidence="4" id="KW-0720">Serine protease</keyword>
<dbReference type="RefSeq" id="WP_185720453.1">
    <property type="nucleotide sequence ID" value="NZ_BAAAWI010000001.1"/>
</dbReference>
<dbReference type="GO" id="GO:0006508">
    <property type="term" value="P:proteolysis"/>
    <property type="evidence" value="ECO:0007669"/>
    <property type="project" value="UniProtKB-KW"/>
</dbReference>
<evidence type="ECO:0000313" key="9">
    <source>
        <dbReference type="Proteomes" id="UP000515728"/>
    </source>
</evidence>
<feature type="domain" description="Peptidase S8/S53" evidence="7">
    <location>
        <begin position="179"/>
        <end position="429"/>
    </location>
</feature>
<dbReference type="InterPro" id="IPR000209">
    <property type="entry name" value="Peptidase_S8/S53_dom"/>
</dbReference>
<dbReference type="CDD" id="cd00306">
    <property type="entry name" value="Peptidases_S8_S53"/>
    <property type="match status" value="1"/>
</dbReference>
<dbReference type="KEGG" id="ppel:H6H00_06645"/>
<sequence>MALKKPFGDKDYRDRRTRAQRERERIETQKQGDTLVRRAGDDPERRRLVEKLRARRATDREALQVEIVPRANALDVVAASRRLLIPVDDLPAARSALADRGITEAATSGRTVLLDVPASASRGSIAGLAKELRAGGLRVSLDHVAPLGGWVKGEGGPEPTAGGGAVPAVQIAQVTDPPFVAVLDSGISDAGRTDGYLGAGVDPADVDPLDVFPVHGLLDGDAGHGSMVVGIVQQIVPTARVGSYRVADTDGVASSFDVARKMRLAAEDGATILNLSLGTGTEDGNPPLALLDVVDELRLSHPDLLIVCAAGNEGGTDPIWPAAFAGTHPNVVAVGALQAGGAEAPWSTRGPWVTCSTIGQGVASTYVVGTEDGVLIGDPDPDTYPGPNPWAVWTGTSFAAPQIAGAVARICAENAGMTPPQALKTLESQGTAATVPSTGFGWTVEILPGT</sequence>
<dbReference type="PANTHER" id="PTHR43806:SF11">
    <property type="entry name" value="CEREVISIN-RELATED"/>
    <property type="match status" value="1"/>
</dbReference>
<dbReference type="InterPro" id="IPR050131">
    <property type="entry name" value="Peptidase_S8_subtilisin-like"/>
</dbReference>
<dbReference type="Pfam" id="PF00082">
    <property type="entry name" value="Peptidase_S8"/>
    <property type="match status" value="1"/>
</dbReference>
<evidence type="ECO:0000256" key="1">
    <source>
        <dbReference type="ARBA" id="ARBA00011073"/>
    </source>
</evidence>
<proteinExistence type="inferred from homology"/>
<feature type="region of interest" description="Disordered" evidence="6">
    <location>
        <begin position="1"/>
        <end position="42"/>
    </location>
</feature>
<gene>
    <name evidence="8" type="ORF">H6H00_06645</name>
</gene>
<evidence type="ECO:0000256" key="2">
    <source>
        <dbReference type="ARBA" id="ARBA00022670"/>
    </source>
</evidence>
<comment type="caution">
    <text evidence="5">Lacks conserved residue(s) required for the propagation of feature annotation.</text>
</comment>
<name>A0A7G7MLG5_9PSEU</name>
<dbReference type="InterPro" id="IPR023828">
    <property type="entry name" value="Peptidase_S8_Ser-AS"/>
</dbReference>
<evidence type="ECO:0000256" key="5">
    <source>
        <dbReference type="PROSITE-ProRule" id="PRU01240"/>
    </source>
</evidence>
<dbReference type="AlphaFoldDB" id="A0A7G7MLG5"/>
<keyword evidence="9" id="KW-1185">Reference proteome</keyword>
<protein>
    <submittedName>
        <fullName evidence="8">S8 family peptidase</fullName>
    </submittedName>
</protein>